<feature type="region of interest" description="Disordered" evidence="1">
    <location>
        <begin position="21"/>
        <end position="44"/>
    </location>
</feature>
<evidence type="ECO:0000313" key="2">
    <source>
        <dbReference type="EMBL" id="PWA35781.1"/>
    </source>
</evidence>
<keyword evidence="3" id="KW-1185">Reference proteome</keyword>
<gene>
    <name evidence="2" type="ORF">CTI12_AA606250</name>
</gene>
<evidence type="ECO:0000256" key="1">
    <source>
        <dbReference type="SAM" id="MobiDB-lite"/>
    </source>
</evidence>
<dbReference type="EMBL" id="PKPP01019382">
    <property type="protein sequence ID" value="PWA35781.1"/>
    <property type="molecule type" value="Genomic_DNA"/>
</dbReference>
<organism evidence="2 3">
    <name type="scientific">Artemisia annua</name>
    <name type="common">Sweet wormwood</name>
    <dbReference type="NCBI Taxonomy" id="35608"/>
    <lineage>
        <taxon>Eukaryota</taxon>
        <taxon>Viridiplantae</taxon>
        <taxon>Streptophyta</taxon>
        <taxon>Embryophyta</taxon>
        <taxon>Tracheophyta</taxon>
        <taxon>Spermatophyta</taxon>
        <taxon>Magnoliopsida</taxon>
        <taxon>eudicotyledons</taxon>
        <taxon>Gunneridae</taxon>
        <taxon>Pentapetalae</taxon>
        <taxon>asterids</taxon>
        <taxon>campanulids</taxon>
        <taxon>Asterales</taxon>
        <taxon>Asteraceae</taxon>
        <taxon>Asteroideae</taxon>
        <taxon>Anthemideae</taxon>
        <taxon>Artemisiinae</taxon>
        <taxon>Artemisia</taxon>
    </lineage>
</organism>
<sequence length="116" mass="12784">MKFFFPELGFCFGATVITPDTETSSSSITDVPTTRPRGVRRLSSSKNWKPDLSAIAEDGGVLNVSRSSHDSVSVTKSEKKTVNKAKKARSRSYTGDYRKFTHTMAIPAFSPTPFVF</sequence>
<dbReference type="OrthoDB" id="1917265at2759"/>
<dbReference type="AlphaFoldDB" id="A0A2U1KGE6"/>
<name>A0A2U1KGE6_ARTAN</name>
<reference evidence="2 3" key="1">
    <citation type="journal article" date="2018" name="Mol. Plant">
        <title>The genome of Artemisia annua provides insight into the evolution of Asteraceae family and artemisinin biosynthesis.</title>
        <authorList>
            <person name="Shen Q."/>
            <person name="Zhang L."/>
            <person name="Liao Z."/>
            <person name="Wang S."/>
            <person name="Yan T."/>
            <person name="Shi P."/>
            <person name="Liu M."/>
            <person name="Fu X."/>
            <person name="Pan Q."/>
            <person name="Wang Y."/>
            <person name="Lv Z."/>
            <person name="Lu X."/>
            <person name="Zhang F."/>
            <person name="Jiang W."/>
            <person name="Ma Y."/>
            <person name="Chen M."/>
            <person name="Hao X."/>
            <person name="Li L."/>
            <person name="Tang Y."/>
            <person name="Lv G."/>
            <person name="Zhou Y."/>
            <person name="Sun X."/>
            <person name="Brodelius P.E."/>
            <person name="Rose J.K.C."/>
            <person name="Tang K."/>
        </authorList>
    </citation>
    <scope>NUCLEOTIDE SEQUENCE [LARGE SCALE GENOMIC DNA]</scope>
    <source>
        <strain evidence="3">cv. Huhao1</strain>
        <tissue evidence="2">Leaf</tissue>
    </source>
</reference>
<protein>
    <submittedName>
        <fullName evidence="2">Uncharacterized protein</fullName>
    </submittedName>
</protein>
<accession>A0A2U1KGE6</accession>
<proteinExistence type="predicted"/>
<comment type="caution">
    <text evidence="2">The sequence shown here is derived from an EMBL/GenBank/DDBJ whole genome shotgun (WGS) entry which is preliminary data.</text>
</comment>
<feature type="region of interest" description="Disordered" evidence="1">
    <location>
        <begin position="67"/>
        <end position="87"/>
    </location>
</feature>
<dbReference type="Proteomes" id="UP000245207">
    <property type="component" value="Unassembled WGS sequence"/>
</dbReference>
<evidence type="ECO:0000313" key="3">
    <source>
        <dbReference type="Proteomes" id="UP000245207"/>
    </source>
</evidence>
<dbReference type="PANTHER" id="PTHR35318">
    <property type="entry name" value="BNAA10G08410D PROTEIN"/>
    <property type="match status" value="1"/>
</dbReference>
<dbReference type="PANTHER" id="PTHR35318:SF7">
    <property type="match status" value="1"/>
</dbReference>
<feature type="compositionally biased region" description="Polar residues" evidence="1">
    <location>
        <begin position="21"/>
        <end position="32"/>
    </location>
</feature>